<dbReference type="PANTHER" id="PTHR24006:SF827">
    <property type="entry name" value="UBIQUITIN CARBOXYL-TERMINAL HYDROLASE 34"/>
    <property type="match status" value="1"/>
</dbReference>
<dbReference type="InterPro" id="IPR018200">
    <property type="entry name" value="USP_CS"/>
</dbReference>
<feature type="domain" description="USP" evidence="1">
    <location>
        <begin position="1111"/>
        <end position="1415"/>
    </location>
</feature>
<evidence type="ECO:0000313" key="3">
    <source>
        <dbReference type="Proteomes" id="UP001470230"/>
    </source>
</evidence>
<dbReference type="Proteomes" id="UP001470230">
    <property type="component" value="Unassembled WGS sequence"/>
</dbReference>
<reference evidence="2 3" key="1">
    <citation type="submission" date="2024-04" db="EMBL/GenBank/DDBJ databases">
        <title>Tritrichomonas musculus Genome.</title>
        <authorList>
            <person name="Alves-Ferreira E."/>
            <person name="Grigg M."/>
            <person name="Lorenzi H."/>
            <person name="Galac M."/>
        </authorList>
    </citation>
    <scope>NUCLEOTIDE SEQUENCE [LARGE SCALE GENOMIC DNA]</scope>
    <source>
        <strain evidence="2 3">EAF2021</strain>
    </source>
</reference>
<dbReference type="InterPro" id="IPR038765">
    <property type="entry name" value="Papain-like_cys_pep_sf"/>
</dbReference>
<dbReference type="SUPFAM" id="SSF54001">
    <property type="entry name" value="Cysteine proteinases"/>
    <property type="match status" value="1"/>
</dbReference>
<dbReference type="InterPro" id="IPR050164">
    <property type="entry name" value="Peptidase_C19"/>
</dbReference>
<dbReference type="Pfam" id="PF00443">
    <property type="entry name" value="UCH"/>
    <property type="match status" value="1"/>
</dbReference>
<dbReference type="PROSITE" id="PS00972">
    <property type="entry name" value="USP_1"/>
    <property type="match status" value="1"/>
</dbReference>
<name>A0ABR2HWQ5_9EUKA</name>
<protein>
    <recommendedName>
        <fullName evidence="1">USP domain-containing protein</fullName>
    </recommendedName>
</protein>
<dbReference type="PROSITE" id="PS00973">
    <property type="entry name" value="USP_2"/>
    <property type="match status" value="1"/>
</dbReference>
<organism evidence="2 3">
    <name type="scientific">Tritrichomonas musculus</name>
    <dbReference type="NCBI Taxonomy" id="1915356"/>
    <lineage>
        <taxon>Eukaryota</taxon>
        <taxon>Metamonada</taxon>
        <taxon>Parabasalia</taxon>
        <taxon>Tritrichomonadida</taxon>
        <taxon>Tritrichomonadidae</taxon>
        <taxon>Tritrichomonas</taxon>
    </lineage>
</organism>
<evidence type="ECO:0000259" key="1">
    <source>
        <dbReference type="PROSITE" id="PS50235"/>
    </source>
</evidence>
<gene>
    <name evidence="2" type="ORF">M9Y10_016601</name>
</gene>
<dbReference type="PROSITE" id="PS50235">
    <property type="entry name" value="USP_3"/>
    <property type="match status" value="1"/>
</dbReference>
<dbReference type="EMBL" id="JAPFFF010000021">
    <property type="protein sequence ID" value="KAK8854051.1"/>
    <property type="molecule type" value="Genomic_DNA"/>
</dbReference>
<sequence>MLKKKKSTSKFSEWKSNFYELILSNKINESDISELNGFIKQIIKRNELDSPNQKETNEFIDLFLPLIIDSILECRSCDQLTVNYYRSTLTYCLSLLKLIIFSDHEPFIESARKIIENVNSPFYYLTYDQTYKASKVYLHLCTKFSEKGTLNNFCSYLDADSDDIPLTKIREITEILLPVNNYFDPTEIGSFSLHISTYLSKTASKQDPRDINENDINQIFTTLSKYETLSTQVRFDISEQQVKILMKIVKSDLLAKQFSALEIIKNICYLSGEYISPILARGGIIDYLLKTDLHVKLVDSFSTIFSIMNAKRCITRPQLQQFWKKTIEQPQSTFLTFLSGMRRIADSMYPIDPLCYIIIETNEFPDIILEFLQILSMKCSSKQTKKDMYNSLYNLYKNTPDRSPESLNLLIKTIEKYVCDDDPEFCNEQQNICLKNIENDQDVKLSLHILNCTFRNATSENARFYFNNIINKIDKDSFEYLSLLVKIMRKFDEPLSKDEFQQIQQFIKEMVKDHPDKVVLFYEYILDEAVSKVPLLDHTMKLEVLSFFCDLPFTMNNFTFILHIYQQFNKDNYNSYIGIEYIWSYLFKTNRHEVANTLIKQYKEMRDPNNVLLFIQQCAQNFNSTGSLYALERFIHLLQDGIDLQPGPNHFSFTDDFVTVNLTGDVQYQLQVLKDICYEGFARRISQLTNIDPLQIKFSENGNLINNSTFILISGMTIQVKIIQEIQPQPIKYTYPSQILVNPQYSDQLYNVLIESDPDLAPMALRILNLLPTLQEQFLELNDETDWEEFLCIDMPYLLVYRIDMIANLVSQNSSQYVPIFYPNGMIALLNIVFNVAASIFPDTDSLITLLKISQYLLEFDDAKSYKSGILDNLKESVPALLQWIQSVASDKSNSIILGYLIHLLNEFHSTAASLPEFNNLVKNVIFDETPSIRSGICDLVNSIQSTKTKEELIIPLLNEAKNSYCGSYFSVLVSIAQETENPDKLWNVIVNALYEDYTLPNKGTILTVLLFKPPTLYYLHGLFRTLNSLIKRVKEIPDKKKLFEFIQNEIIFNQYKYYMPTSEVFSVFLYLLDQDRKFNDILMPIINACKEFKLNQSTDNFVLSTTKRNRGIRNMGATCYINSSIQQLYNITKFREKILLADFDENDWSFQFQYVFTKLFLFPSEYIDISNFLNTWKGSDNNVINVHQQQDSVEFLQLLIDRINKKIPNISSMFTGEIEHKTFYEGNEISTNNEQFTIFPLEVKNQVSLTTSLNTFLDPDKFEYDLEGKGKVNAIRFHKVKKAPEILIIQLKRFEYNLKTTEREKINSKFNFSHELDFSPVMANGSPITYSLCGVVQHTGTANGGHYFSDVKRDDEKWLCINDTSVRKIDGDSLLNEAAGGNEEINLYDAEVGYNRSKIIDKTCNAYLLFYKMNNLLDNSSSIDKLPPIQNSSSVEKLDDNINNINNDQEGISMECPGINSKLIKRLLPEIKEVILRSVCNTPQFSQLVIKICSYDKDGIFLYSHFTNCLRMASDQKSRFQLIDQCSNLCRSNQKLADFIVKQENDFFEFSIKNSNIGIRNDYDNLISVAISCCSKEAKNYFYSYYLGQITNNPIVLVNYWECIGQFFKLFEKAIPETIEGLTLIIGLINFILNGPAEYDKKCHADQIYSKIDLSEPINLIIKYTDDNNQQAKEFAFNNLLESTSFIQLTTSPYHSSNFYQLISHLIKLPKNQERFIDYLNKNDQSIPVPALSSMFTIVLSIDKLQLVDNFFNILLLRNPSAIILFFNNLTQIASQRSELIIKYSSIWIKKFLITKEISVREAVFSLMLALLPQFHYPPINKNETEDLTQLEILFHSMIDSLPVLDKFLDKLTGTKYQKEQLPSQEFFDAFQWIVISGGFIDQIDCSQFVNRMKNYGSNENYYAQRHIFNFLVNIYGQKLFEQVALSKFISALGNNNLYDVVLVLPSIIPIKCNEYINSIFFQYILRDGFHNKPTINNQNIKFDAVSLIDKIKTPENINLIHSKLFDGVVFQKNFEHRNINYMQYCWRAFKENPQSCEAFYSSEYYLQAWNYVIRSAIDERPIAKMLAYFNFAFAQQNKDHKSFFKLKTDKLLDKYENYEDSTAVFNYYGGAKQFKIYHLIDRIKRKENPRHPGSGGLCHILRSFIKLSSKPKTNVFKKLESLPEPLMANAAPVKPIAMLVCDICLSMEHSKKVDEVFLNEFLALQLNDKSSYKAIEYFFATIITYFAGKDISNDFAMAIKSRIISARNIRILSEPLMKLVLDKKRPLYNNDVLAKIREKTQTLIIIEINTLAQPAVPPDTLKESSRFLNNGYLFVDKLTRILGDQKPNHKIPQADLDRVISVLNAYKMEKDISNLLSYTSAI</sequence>
<dbReference type="InterPro" id="IPR028889">
    <property type="entry name" value="USP"/>
</dbReference>
<evidence type="ECO:0000313" key="2">
    <source>
        <dbReference type="EMBL" id="KAK8854051.1"/>
    </source>
</evidence>
<proteinExistence type="predicted"/>
<dbReference type="InterPro" id="IPR001394">
    <property type="entry name" value="Peptidase_C19_UCH"/>
</dbReference>
<comment type="caution">
    <text evidence="2">The sequence shown here is derived from an EMBL/GenBank/DDBJ whole genome shotgun (WGS) entry which is preliminary data.</text>
</comment>
<dbReference type="PANTHER" id="PTHR24006">
    <property type="entry name" value="UBIQUITIN CARBOXYL-TERMINAL HYDROLASE"/>
    <property type="match status" value="1"/>
</dbReference>
<dbReference type="Gene3D" id="3.90.70.10">
    <property type="entry name" value="Cysteine proteinases"/>
    <property type="match status" value="1"/>
</dbReference>
<keyword evidence="3" id="KW-1185">Reference proteome</keyword>
<accession>A0ABR2HWQ5</accession>